<name>A0A7S9D6T1_9BRAD</name>
<dbReference type="KEGG" id="bcou:IC761_02395"/>
<feature type="domain" description="Multidrug resistance protein MdtA-like C-terminal permuted SH3" evidence="3">
    <location>
        <begin position="219"/>
        <end position="271"/>
    </location>
</feature>
<dbReference type="InterPro" id="IPR051909">
    <property type="entry name" value="MFP_Cation_Efflux"/>
</dbReference>
<dbReference type="GO" id="GO:0046914">
    <property type="term" value="F:transition metal ion binding"/>
    <property type="evidence" value="ECO:0007669"/>
    <property type="project" value="TreeGrafter"/>
</dbReference>
<dbReference type="AlphaFoldDB" id="A0A7S9D6T1"/>
<reference evidence="4 5" key="1">
    <citation type="submission" date="2020-09" db="EMBL/GenBank/DDBJ databases">
        <title>Complete genomes of bradyrhizobia occurring on native shrubby legumes in Australia.</title>
        <authorList>
            <person name="Lafay B."/>
        </authorList>
    </citation>
    <scope>NUCLEOTIDE SEQUENCE [LARGE SCALE GENOMIC DNA]</scope>
    <source>
        <strain evidence="4 5">BDV5040</strain>
    </source>
</reference>
<dbReference type="GO" id="GO:0030288">
    <property type="term" value="C:outer membrane-bounded periplasmic space"/>
    <property type="evidence" value="ECO:0007669"/>
    <property type="project" value="TreeGrafter"/>
</dbReference>
<dbReference type="GO" id="GO:0015679">
    <property type="term" value="P:plasma membrane copper ion transport"/>
    <property type="evidence" value="ECO:0007669"/>
    <property type="project" value="TreeGrafter"/>
</dbReference>
<dbReference type="Pfam" id="PF25967">
    <property type="entry name" value="RND-MFP_C"/>
    <property type="match status" value="1"/>
</dbReference>
<dbReference type="PANTHER" id="PTHR30097">
    <property type="entry name" value="CATION EFFLUX SYSTEM PROTEIN CUSB"/>
    <property type="match status" value="1"/>
</dbReference>
<keyword evidence="2" id="KW-0732">Signal</keyword>
<dbReference type="Gene3D" id="2.40.420.20">
    <property type="match status" value="1"/>
</dbReference>
<keyword evidence="1" id="KW-0813">Transport</keyword>
<accession>A0A7S9D6T1</accession>
<evidence type="ECO:0000259" key="3">
    <source>
        <dbReference type="Pfam" id="PF25967"/>
    </source>
</evidence>
<evidence type="ECO:0000313" key="5">
    <source>
        <dbReference type="Proteomes" id="UP000594621"/>
    </source>
</evidence>
<feature type="chain" id="PRO_5032299675" evidence="2">
    <location>
        <begin position="29"/>
        <end position="294"/>
    </location>
</feature>
<dbReference type="GO" id="GO:0060003">
    <property type="term" value="P:copper ion export"/>
    <property type="evidence" value="ECO:0007669"/>
    <property type="project" value="TreeGrafter"/>
</dbReference>
<dbReference type="PANTHER" id="PTHR30097:SF4">
    <property type="entry name" value="SLR6042 PROTEIN"/>
    <property type="match status" value="1"/>
</dbReference>
<evidence type="ECO:0000313" key="4">
    <source>
        <dbReference type="EMBL" id="QPF92172.1"/>
    </source>
</evidence>
<dbReference type="InterPro" id="IPR058627">
    <property type="entry name" value="MdtA-like_C"/>
</dbReference>
<gene>
    <name evidence="4" type="ORF">IC761_02395</name>
</gene>
<evidence type="ECO:0000256" key="2">
    <source>
        <dbReference type="SAM" id="SignalP"/>
    </source>
</evidence>
<sequence length="294" mass="30568">MRPLSARSFSRSLIALGGLLLLSQPTLAADDDAPKGPAVTVLKAAKSCFSDIVEASGTIIAREETSVRPERPGLKITEVLAEAGETTTAGQVLARLALPEGGTLQVTAPVAGVIATSTAQIGGLASARGEALFTIVARSEYDLVGMVATNDVRKLANNQTATVRIPGAGDVEGKVRRIGPTVEPNIQQGMVYIGISTQRRLLINASGRALIKTGQSCNVAVPLTAVQYSSAGTVVQVIRRNRVETKRVEIGLMSGGNIEVRDGLNEGDIVVARAGALLREGDPVRPVMATEAAK</sequence>
<evidence type="ECO:0000256" key="1">
    <source>
        <dbReference type="ARBA" id="ARBA00022448"/>
    </source>
</evidence>
<feature type="signal peptide" evidence="2">
    <location>
        <begin position="1"/>
        <end position="28"/>
    </location>
</feature>
<keyword evidence="5" id="KW-1185">Reference proteome</keyword>
<proteinExistence type="predicted"/>
<dbReference type="EMBL" id="CP061379">
    <property type="protein sequence ID" value="QPF92172.1"/>
    <property type="molecule type" value="Genomic_DNA"/>
</dbReference>
<dbReference type="RefSeq" id="WP_195801714.1">
    <property type="nucleotide sequence ID" value="NZ_CP061379.1"/>
</dbReference>
<organism evidence="4 5">
    <name type="scientific">Bradyrhizobium commune</name>
    <dbReference type="NCBI Taxonomy" id="83627"/>
    <lineage>
        <taxon>Bacteria</taxon>
        <taxon>Pseudomonadati</taxon>
        <taxon>Pseudomonadota</taxon>
        <taxon>Alphaproteobacteria</taxon>
        <taxon>Hyphomicrobiales</taxon>
        <taxon>Nitrobacteraceae</taxon>
        <taxon>Bradyrhizobium</taxon>
    </lineage>
</organism>
<dbReference type="Gene3D" id="2.40.50.100">
    <property type="match status" value="1"/>
</dbReference>
<dbReference type="Proteomes" id="UP000594621">
    <property type="component" value="Chromosome"/>
</dbReference>
<protein>
    <submittedName>
        <fullName evidence="4">HlyD family efflux transporter periplasmic adaptor subunit</fullName>
    </submittedName>
</protein>